<dbReference type="AlphaFoldDB" id="A0A1J0W0E1"/>
<dbReference type="KEGG" id="nsl:BOX37_31520"/>
<sequence>MRSALHRRSLRHRFAAHPLRILRPTGLDRRRLVLTLARTTRCANGLHRGGTALTDHRPRAQERSPLLLDTAGAQGGGCGRLGALSSVGEQLGSQEVQVAAQSAHAGAEVGEFAGEAGDEGGIDGCAHALIVAWMRYPRDE</sequence>
<reference evidence="1" key="1">
    <citation type="submission" date="2016-11" db="EMBL/GenBank/DDBJ databases">
        <authorList>
            <person name="Jaros S."/>
            <person name="Januszkiewicz K."/>
            <person name="Wedrychowicz H."/>
        </authorList>
    </citation>
    <scope>NUCLEOTIDE SEQUENCE [LARGE SCALE GENOMIC DNA]</scope>
    <source>
        <strain evidence="1">Y48</strain>
    </source>
</reference>
<keyword evidence="2" id="KW-1185">Reference proteome</keyword>
<evidence type="ECO:0000313" key="1">
    <source>
        <dbReference type="EMBL" id="APE37718.1"/>
    </source>
</evidence>
<proteinExistence type="predicted"/>
<evidence type="ECO:0000313" key="2">
    <source>
        <dbReference type="Proteomes" id="UP000183810"/>
    </source>
</evidence>
<dbReference type="EMBL" id="CP018082">
    <property type="protein sequence ID" value="APE37718.1"/>
    <property type="molecule type" value="Genomic_DNA"/>
</dbReference>
<gene>
    <name evidence="1" type="ORF">BOX37_31520</name>
</gene>
<organism evidence="1 2">
    <name type="scientific">Nocardia mangyaensis</name>
    <dbReference type="NCBI Taxonomy" id="2213200"/>
    <lineage>
        <taxon>Bacteria</taxon>
        <taxon>Bacillati</taxon>
        <taxon>Actinomycetota</taxon>
        <taxon>Actinomycetes</taxon>
        <taxon>Mycobacteriales</taxon>
        <taxon>Nocardiaceae</taxon>
        <taxon>Nocardia</taxon>
    </lineage>
</organism>
<accession>A0A1J0W0E1</accession>
<protein>
    <submittedName>
        <fullName evidence="1">Uncharacterized protein</fullName>
    </submittedName>
</protein>
<name>A0A1J0W0E1_9NOCA</name>
<dbReference type="Proteomes" id="UP000183810">
    <property type="component" value="Chromosome"/>
</dbReference>